<keyword evidence="12" id="KW-0677">Repeat</keyword>
<dbReference type="InterPro" id="IPR011009">
    <property type="entry name" value="Kinase-like_dom_sf"/>
</dbReference>
<evidence type="ECO:0000256" key="15">
    <source>
        <dbReference type="ARBA" id="ARBA00022840"/>
    </source>
</evidence>
<evidence type="ECO:0000256" key="20">
    <source>
        <dbReference type="ARBA" id="ARBA00047899"/>
    </source>
</evidence>
<dbReference type="Gene3D" id="3.30.200.20">
    <property type="entry name" value="Phosphorylase Kinase, domain 1"/>
    <property type="match status" value="1"/>
</dbReference>
<evidence type="ECO:0000256" key="3">
    <source>
        <dbReference type="ARBA" id="ARBA00009592"/>
    </source>
</evidence>
<keyword evidence="17" id="KW-0472">Membrane</keyword>
<protein>
    <recommendedName>
        <fullName evidence="4">non-specific serine/threonine protein kinase</fullName>
        <ecNumber evidence="4">2.7.11.1</ecNumber>
    </recommendedName>
</protein>
<gene>
    <name evidence="25" type="primary">LOC111297530</name>
</gene>
<evidence type="ECO:0000256" key="4">
    <source>
        <dbReference type="ARBA" id="ARBA00012513"/>
    </source>
</evidence>
<dbReference type="GO" id="GO:0005886">
    <property type="term" value="C:plasma membrane"/>
    <property type="evidence" value="ECO:0007669"/>
    <property type="project" value="UniProtKB-SubCell"/>
</dbReference>
<keyword evidence="16" id="KW-1133">Transmembrane helix</keyword>
<evidence type="ECO:0000259" key="23">
    <source>
        <dbReference type="PROSITE" id="PS50011"/>
    </source>
</evidence>
<evidence type="ECO:0000256" key="7">
    <source>
        <dbReference type="ARBA" id="ARBA00022553"/>
    </source>
</evidence>
<name>A0A6P5Z5U7_DURZI</name>
<dbReference type="GO" id="GO:0005524">
    <property type="term" value="F:ATP binding"/>
    <property type="evidence" value="ECO:0007669"/>
    <property type="project" value="UniProtKB-UniRule"/>
</dbReference>
<feature type="binding site" evidence="22">
    <location>
        <position position="524"/>
    </location>
    <ligand>
        <name>ATP</name>
        <dbReference type="ChEBI" id="CHEBI:30616"/>
    </ligand>
</feature>
<keyword evidence="6" id="KW-0723">Serine/threonine-protein kinase</keyword>
<dbReference type="InterPro" id="IPR001611">
    <property type="entry name" value="Leu-rich_rpt"/>
</dbReference>
<dbReference type="KEGG" id="dzi:111297530"/>
<reference evidence="25" key="1">
    <citation type="submission" date="2025-08" db="UniProtKB">
        <authorList>
            <consortium name="RefSeq"/>
        </authorList>
    </citation>
    <scope>IDENTIFICATION</scope>
    <source>
        <tissue evidence="25">Fruit stalk</tissue>
    </source>
</reference>
<evidence type="ECO:0000256" key="10">
    <source>
        <dbReference type="ARBA" id="ARBA00022692"/>
    </source>
</evidence>
<evidence type="ECO:0000256" key="2">
    <source>
        <dbReference type="ARBA" id="ARBA00004479"/>
    </source>
</evidence>
<evidence type="ECO:0000256" key="14">
    <source>
        <dbReference type="ARBA" id="ARBA00022777"/>
    </source>
</evidence>
<dbReference type="FunFam" id="1.10.510.10:FF:000358">
    <property type="entry name" value="Putative leucine-rich repeat receptor-like serine/threonine-protein kinase"/>
    <property type="match status" value="1"/>
</dbReference>
<evidence type="ECO:0000256" key="6">
    <source>
        <dbReference type="ARBA" id="ARBA00022527"/>
    </source>
</evidence>
<dbReference type="InterPro" id="IPR008271">
    <property type="entry name" value="Ser/Thr_kinase_AS"/>
</dbReference>
<comment type="catalytic activity">
    <reaction evidence="21">
        <text>L-seryl-[protein] + ATP = O-phospho-L-seryl-[protein] + ADP + H(+)</text>
        <dbReference type="Rhea" id="RHEA:17989"/>
        <dbReference type="Rhea" id="RHEA-COMP:9863"/>
        <dbReference type="Rhea" id="RHEA-COMP:11604"/>
        <dbReference type="ChEBI" id="CHEBI:15378"/>
        <dbReference type="ChEBI" id="CHEBI:29999"/>
        <dbReference type="ChEBI" id="CHEBI:30616"/>
        <dbReference type="ChEBI" id="CHEBI:83421"/>
        <dbReference type="ChEBI" id="CHEBI:456216"/>
        <dbReference type="EC" id="2.7.11.1"/>
    </reaction>
</comment>
<dbReference type="PROSITE" id="PS00108">
    <property type="entry name" value="PROTEIN_KINASE_ST"/>
    <property type="match status" value="1"/>
</dbReference>
<keyword evidence="13 22" id="KW-0547">Nucleotide-binding</keyword>
<evidence type="ECO:0000256" key="1">
    <source>
        <dbReference type="ARBA" id="ARBA00004162"/>
    </source>
</evidence>
<evidence type="ECO:0000256" key="8">
    <source>
        <dbReference type="ARBA" id="ARBA00022614"/>
    </source>
</evidence>
<comment type="catalytic activity">
    <reaction evidence="20">
        <text>L-threonyl-[protein] + ATP = O-phospho-L-threonyl-[protein] + ADP + H(+)</text>
        <dbReference type="Rhea" id="RHEA:46608"/>
        <dbReference type="Rhea" id="RHEA-COMP:11060"/>
        <dbReference type="Rhea" id="RHEA-COMP:11605"/>
        <dbReference type="ChEBI" id="CHEBI:15378"/>
        <dbReference type="ChEBI" id="CHEBI:30013"/>
        <dbReference type="ChEBI" id="CHEBI:30616"/>
        <dbReference type="ChEBI" id="CHEBI:61977"/>
        <dbReference type="ChEBI" id="CHEBI:456216"/>
        <dbReference type="EC" id="2.7.11.1"/>
    </reaction>
</comment>
<dbReference type="Gene3D" id="1.10.510.10">
    <property type="entry name" value="Transferase(Phosphotransferase) domain 1"/>
    <property type="match status" value="1"/>
</dbReference>
<keyword evidence="9" id="KW-0808">Transferase</keyword>
<proteinExistence type="inferred from homology"/>
<evidence type="ECO:0000313" key="24">
    <source>
        <dbReference type="Proteomes" id="UP000515121"/>
    </source>
</evidence>
<keyword evidence="14" id="KW-0418">Kinase</keyword>
<keyword evidence="19" id="KW-0325">Glycoprotein</keyword>
<dbReference type="Gene3D" id="3.80.10.10">
    <property type="entry name" value="Ribonuclease Inhibitor"/>
    <property type="match status" value="1"/>
</dbReference>
<evidence type="ECO:0000256" key="18">
    <source>
        <dbReference type="ARBA" id="ARBA00023170"/>
    </source>
</evidence>
<evidence type="ECO:0000256" key="19">
    <source>
        <dbReference type="ARBA" id="ARBA00023180"/>
    </source>
</evidence>
<evidence type="ECO:0000256" key="9">
    <source>
        <dbReference type="ARBA" id="ARBA00022679"/>
    </source>
</evidence>
<dbReference type="PANTHER" id="PTHR27008">
    <property type="entry name" value="OS04G0122200 PROTEIN"/>
    <property type="match status" value="1"/>
</dbReference>
<evidence type="ECO:0000256" key="13">
    <source>
        <dbReference type="ARBA" id="ARBA00022741"/>
    </source>
</evidence>
<keyword evidence="24" id="KW-1185">Reference proteome</keyword>
<dbReference type="FunFam" id="3.80.10.10:FF:000041">
    <property type="entry name" value="LRR receptor-like serine/threonine-protein kinase ERECTA"/>
    <property type="match status" value="1"/>
</dbReference>
<dbReference type="GO" id="GO:0004674">
    <property type="term" value="F:protein serine/threonine kinase activity"/>
    <property type="evidence" value="ECO:0007669"/>
    <property type="project" value="UniProtKB-KW"/>
</dbReference>
<dbReference type="Proteomes" id="UP000515121">
    <property type="component" value="Unplaced"/>
</dbReference>
<keyword evidence="5" id="KW-1003">Cell membrane</keyword>
<dbReference type="RefSeq" id="XP_022747955.1">
    <property type="nucleotide sequence ID" value="XM_022892220.1"/>
</dbReference>
<dbReference type="SUPFAM" id="SSF56112">
    <property type="entry name" value="Protein kinase-like (PK-like)"/>
    <property type="match status" value="1"/>
</dbReference>
<sequence>MLKAETAHITGVKGITKSERCYTSVTLEKEKYKHIELETPEKDVSKSIPNKKVYEFLKLVKHNEYSVVEQLNKMPARISLLSLFLNSEPHHNTLLKVLNQAYMAYNVFVEYMNHLVGNLVVPHHISFSDDKISPEGKKSTKTLHSTVKCNDHIVAKVLIDNGSAINVMPVSTLTKLPFDIPISKTVRWWFKHLMELDKSDTSLEFLDITDNSFGGILPECISNLSTAITIFAVEGNNIVGRIPAGFGNLINLEVLVAGESQLSGSIPSVIGRLQKLKLFDVSINSISGSIPASLGNLKMLIKLSLNNNNLQGEIPSSLGKCQNLILLDLSNNNLSGPIPSQIAKLSSLSIGLSLSSNCLTGVLPLEIGNLINLSELDVSQNMLSVVIPNDLGNCVRLEVLLMRGIFFNGSIPSSLSSLRGLTNLDLSRNNLTGKIPEFLVTFGALHYLNLSYNNFEGLVPVAGVFKNLSAAFLEGNKNPLLRLSYQSILKATNGFSSANLVGTGSFGFVYKGILEENGTIIAVKVLKILIHGASRSFLAECEALKNVRHRNLVKVLTACSGVDFQGTDFKALVYEFMANGSLEDWQHPPVGMNEGEEAAKSLNFFQRLNVAVDVGCALEYLHHHCETPIVHCDLKPSNILLDDEMVGHVGDFGLAKFIPSDIQNNTSSQSSSLGFRGTIGYAPPEYGLGCNVTSYGDVYSYGILLLELFTGRRPTDEMFKENVSLHNFVKTALPNRVVEITDPTRLQQSFGGETMMNNTLNDSSQKENRLLQSLNSIFEIGIACSFELPTERMNMANVVAELCSIRDKLLPTRSLRTRAAALPNRVAEITDPTLFQQGFGGETVMNNTFNESSQKDTRLLRSLNSIFVIGIACSFELPTERMNMANVMPQNRNITRPYYLEVNPKVI</sequence>
<dbReference type="InterPro" id="IPR032675">
    <property type="entry name" value="LRR_dom_sf"/>
</dbReference>
<evidence type="ECO:0000256" key="22">
    <source>
        <dbReference type="PROSITE-ProRule" id="PRU10141"/>
    </source>
</evidence>
<evidence type="ECO:0000256" key="21">
    <source>
        <dbReference type="ARBA" id="ARBA00048679"/>
    </source>
</evidence>
<dbReference type="Pfam" id="PF00560">
    <property type="entry name" value="LRR_1"/>
    <property type="match status" value="5"/>
</dbReference>
<dbReference type="Pfam" id="PF00069">
    <property type="entry name" value="Pkinase"/>
    <property type="match status" value="1"/>
</dbReference>
<keyword evidence="7" id="KW-0597">Phosphoprotein</keyword>
<dbReference type="AlphaFoldDB" id="A0A6P5Z5U7"/>
<dbReference type="InterPro" id="IPR051809">
    <property type="entry name" value="Plant_receptor-like_S/T_kinase"/>
</dbReference>
<dbReference type="SMART" id="SM00220">
    <property type="entry name" value="S_TKc"/>
    <property type="match status" value="1"/>
</dbReference>
<dbReference type="PANTHER" id="PTHR27008:SF610">
    <property type="entry name" value="SERINE-THREONINE_TYROSINE-PROTEIN KINASE CATALYTIC DOMAIN-CONTAINING PROTEIN"/>
    <property type="match status" value="1"/>
</dbReference>
<dbReference type="InterPro" id="IPR017441">
    <property type="entry name" value="Protein_kinase_ATP_BS"/>
</dbReference>
<evidence type="ECO:0000256" key="5">
    <source>
        <dbReference type="ARBA" id="ARBA00022475"/>
    </source>
</evidence>
<dbReference type="FunFam" id="3.80.10.10:FF:000299">
    <property type="entry name" value="Piriformospora indica-insensitive protein 2"/>
    <property type="match status" value="1"/>
</dbReference>
<dbReference type="PROSITE" id="PS50011">
    <property type="entry name" value="PROTEIN_KINASE_DOM"/>
    <property type="match status" value="1"/>
</dbReference>
<keyword evidence="10" id="KW-0812">Transmembrane</keyword>
<organism evidence="24 25">
    <name type="scientific">Durio zibethinus</name>
    <name type="common">Durian</name>
    <dbReference type="NCBI Taxonomy" id="66656"/>
    <lineage>
        <taxon>Eukaryota</taxon>
        <taxon>Viridiplantae</taxon>
        <taxon>Streptophyta</taxon>
        <taxon>Embryophyta</taxon>
        <taxon>Tracheophyta</taxon>
        <taxon>Spermatophyta</taxon>
        <taxon>Magnoliopsida</taxon>
        <taxon>eudicotyledons</taxon>
        <taxon>Gunneridae</taxon>
        <taxon>Pentapetalae</taxon>
        <taxon>rosids</taxon>
        <taxon>malvids</taxon>
        <taxon>Malvales</taxon>
        <taxon>Malvaceae</taxon>
        <taxon>Helicteroideae</taxon>
        <taxon>Durio</taxon>
    </lineage>
</organism>
<keyword evidence="15 22" id="KW-0067">ATP-binding</keyword>
<keyword evidence="11" id="KW-0732">Signal</keyword>
<evidence type="ECO:0000256" key="12">
    <source>
        <dbReference type="ARBA" id="ARBA00022737"/>
    </source>
</evidence>
<dbReference type="EC" id="2.7.11.1" evidence="4"/>
<feature type="domain" description="Protein kinase" evidence="23">
    <location>
        <begin position="495"/>
        <end position="810"/>
    </location>
</feature>
<dbReference type="FunFam" id="3.30.200.20:FF:000432">
    <property type="entry name" value="LRR receptor-like serine/threonine-protein kinase EFR"/>
    <property type="match status" value="1"/>
</dbReference>
<keyword evidence="8" id="KW-0433">Leucine-rich repeat</keyword>
<dbReference type="InterPro" id="IPR000719">
    <property type="entry name" value="Prot_kinase_dom"/>
</dbReference>
<comment type="similarity">
    <text evidence="3">Belongs to the RLP family.</text>
</comment>
<evidence type="ECO:0000256" key="16">
    <source>
        <dbReference type="ARBA" id="ARBA00022989"/>
    </source>
</evidence>
<accession>A0A6P5Z5U7</accession>
<dbReference type="PROSITE" id="PS00107">
    <property type="entry name" value="PROTEIN_KINASE_ATP"/>
    <property type="match status" value="1"/>
</dbReference>
<keyword evidence="18" id="KW-0675">Receptor</keyword>
<evidence type="ECO:0000313" key="25">
    <source>
        <dbReference type="RefSeq" id="XP_022747955.1"/>
    </source>
</evidence>
<evidence type="ECO:0000256" key="11">
    <source>
        <dbReference type="ARBA" id="ARBA00022729"/>
    </source>
</evidence>
<dbReference type="OrthoDB" id="676979at2759"/>
<dbReference type="GeneID" id="111297530"/>
<comment type="subcellular location">
    <subcellularLocation>
        <location evidence="1">Cell membrane</location>
        <topology evidence="1">Single-pass membrane protein</topology>
    </subcellularLocation>
    <subcellularLocation>
        <location evidence="2">Membrane</location>
        <topology evidence="2">Single-pass type I membrane protein</topology>
    </subcellularLocation>
</comment>
<dbReference type="SUPFAM" id="SSF52058">
    <property type="entry name" value="L domain-like"/>
    <property type="match status" value="1"/>
</dbReference>
<evidence type="ECO:0000256" key="17">
    <source>
        <dbReference type="ARBA" id="ARBA00023136"/>
    </source>
</evidence>